<accession>A0A9W9L0Q0</accession>
<gene>
    <name evidence="2" type="ORF">N7515_006378</name>
</gene>
<evidence type="ECO:0000313" key="2">
    <source>
        <dbReference type="EMBL" id="KAJ5130339.1"/>
    </source>
</evidence>
<feature type="region of interest" description="Disordered" evidence="1">
    <location>
        <begin position="127"/>
        <end position="196"/>
    </location>
</feature>
<sequence length="196" mass="22164">MPSDKKTKKDEQTSRKAEEDTRNELEALREELARKNEALQAAMAQLNAAETKTQQEQRPKAQRSSRSNRKLVRWDTDIDIQLMLAIHCACNEKGTKIPWKKVAEELGPEFTEGAIVQHLGELRNEREELNKPVPTMPKRGAAIPTRVQEEHVKKKPTPSSPPSASKRKSRDPSTGRDSGDGFYALDKKRQQTPSRG</sequence>
<dbReference type="EMBL" id="JAPQKL010000005">
    <property type="protein sequence ID" value="KAJ5130339.1"/>
    <property type="molecule type" value="Genomic_DNA"/>
</dbReference>
<feature type="compositionally biased region" description="Basic residues" evidence="1">
    <location>
        <begin position="60"/>
        <end position="69"/>
    </location>
</feature>
<organism evidence="2 3">
    <name type="scientific">Penicillium bovifimosum</name>
    <dbReference type="NCBI Taxonomy" id="126998"/>
    <lineage>
        <taxon>Eukaryota</taxon>
        <taxon>Fungi</taxon>
        <taxon>Dikarya</taxon>
        <taxon>Ascomycota</taxon>
        <taxon>Pezizomycotina</taxon>
        <taxon>Eurotiomycetes</taxon>
        <taxon>Eurotiomycetidae</taxon>
        <taxon>Eurotiales</taxon>
        <taxon>Aspergillaceae</taxon>
        <taxon>Penicillium</taxon>
    </lineage>
</organism>
<reference evidence="2" key="2">
    <citation type="journal article" date="2023" name="IMA Fungus">
        <title>Comparative genomic study of the Penicillium genus elucidates a diverse pangenome and 15 lateral gene transfer events.</title>
        <authorList>
            <person name="Petersen C."/>
            <person name="Sorensen T."/>
            <person name="Nielsen M.R."/>
            <person name="Sondergaard T.E."/>
            <person name="Sorensen J.L."/>
            <person name="Fitzpatrick D.A."/>
            <person name="Frisvad J.C."/>
            <person name="Nielsen K.L."/>
        </authorList>
    </citation>
    <scope>NUCLEOTIDE SEQUENCE</scope>
    <source>
        <strain evidence="2">IBT 22155</strain>
    </source>
</reference>
<proteinExistence type="predicted"/>
<evidence type="ECO:0000313" key="3">
    <source>
        <dbReference type="Proteomes" id="UP001149079"/>
    </source>
</evidence>
<reference evidence="2" key="1">
    <citation type="submission" date="2022-11" db="EMBL/GenBank/DDBJ databases">
        <authorList>
            <person name="Petersen C."/>
        </authorList>
    </citation>
    <scope>NUCLEOTIDE SEQUENCE</scope>
    <source>
        <strain evidence="2">IBT 22155</strain>
    </source>
</reference>
<dbReference type="GeneID" id="81406292"/>
<dbReference type="OrthoDB" id="3903267at2759"/>
<feature type="compositionally biased region" description="Basic and acidic residues" evidence="1">
    <location>
        <begin position="170"/>
        <end position="189"/>
    </location>
</feature>
<feature type="region of interest" description="Disordered" evidence="1">
    <location>
        <begin position="1"/>
        <end position="69"/>
    </location>
</feature>
<feature type="compositionally biased region" description="Basic and acidic residues" evidence="1">
    <location>
        <begin position="1"/>
        <end position="37"/>
    </location>
</feature>
<dbReference type="RefSeq" id="XP_056520718.1">
    <property type="nucleotide sequence ID" value="XM_056667122.1"/>
</dbReference>
<evidence type="ECO:0008006" key="4">
    <source>
        <dbReference type="Google" id="ProtNLM"/>
    </source>
</evidence>
<dbReference type="AlphaFoldDB" id="A0A9W9L0Q0"/>
<name>A0A9W9L0Q0_9EURO</name>
<evidence type="ECO:0000256" key="1">
    <source>
        <dbReference type="SAM" id="MobiDB-lite"/>
    </source>
</evidence>
<dbReference type="Proteomes" id="UP001149079">
    <property type="component" value="Unassembled WGS sequence"/>
</dbReference>
<protein>
    <recommendedName>
        <fullName evidence="4">Myb-like domain-containing protein</fullName>
    </recommendedName>
</protein>
<keyword evidence="3" id="KW-1185">Reference proteome</keyword>
<comment type="caution">
    <text evidence="2">The sequence shown here is derived from an EMBL/GenBank/DDBJ whole genome shotgun (WGS) entry which is preliminary data.</text>
</comment>
<feature type="compositionally biased region" description="Low complexity" evidence="1">
    <location>
        <begin position="38"/>
        <end position="50"/>
    </location>
</feature>